<protein>
    <submittedName>
        <fullName evidence="1">Wsv198-like protein</fullName>
    </submittedName>
</protein>
<sequence>MAAASEDERLIQRLRSQIYYGPMLNAERLLGRLLDRYLSTNPSYGSMLARPDIAIIFSQHTGAALTAAAVALANAEHPAITKRIVKRTEIQGGRPSVKVSVSFQLGNRSVAHGFRSQEIKESERLEQNYPPKKVDVQKHFWNDHVIIHDFTGRSKKTVGKMLLAPLEIISPSFCWTGPSSTAIHCGVSVIGRNSDVLVSLREMIKDYPLPFLSWCVLKGSTLA</sequence>
<dbReference type="EMBL" id="BFCF01000001">
    <property type="protein sequence ID" value="GBG35534.1"/>
    <property type="molecule type" value="Genomic_DNA"/>
</dbReference>
<evidence type="ECO:0000313" key="1">
    <source>
        <dbReference type="EMBL" id="GBG35534.1"/>
    </source>
</evidence>
<proteinExistence type="predicted"/>
<accession>A0A401IPI7</accession>
<name>A0A401IPI7_9VIRU</name>
<comment type="caution">
    <text evidence="1">The sequence shown here is derived from an EMBL/GenBank/DDBJ whole genome shotgun (WGS) entry which is preliminary data.</text>
</comment>
<organism evidence="1">
    <name type="scientific">Penaeus monodon endogenous nimavirus</name>
    <dbReference type="NCBI Taxonomy" id="2133795"/>
    <lineage>
        <taxon>Viruses</taxon>
        <taxon>Viruses incertae sedis</taxon>
        <taxon>Naldaviricetes</taxon>
        <taxon>Nimaviridae</taxon>
    </lineage>
</organism>
<reference evidence="1" key="1">
    <citation type="journal article" date="2018" name="J. Virol.">
        <title>Crustacean Genome Exploration Reveals the Evolutionary Origin of White Spot Syndrome Virus.</title>
        <authorList>
            <person name="Kawato S."/>
            <person name="Shitara A."/>
            <person name="Wang Y."/>
            <person name="Nozaki R."/>
            <person name="Kondo H."/>
            <person name="Hirono I."/>
        </authorList>
    </citation>
    <scope>NUCLEOTIDE SEQUENCE</scope>
</reference>